<accession>A0AA37SR94</accession>
<dbReference type="InterPro" id="IPR000531">
    <property type="entry name" value="Beta-barrel_TonB"/>
</dbReference>
<evidence type="ECO:0000259" key="13">
    <source>
        <dbReference type="Pfam" id="PF07715"/>
    </source>
</evidence>
<comment type="subcellular location">
    <subcellularLocation>
        <location evidence="1 10">Cell outer membrane</location>
        <topology evidence="1 10">Multi-pass membrane protein</topology>
    </subcellularLocation>
</comment>
<dbReference type="Pfam" id="PF00593">
    <property type="entry name" value="TonB_dep_Rec_b-barrel"/>
    <property type="match status" value="1"/>
</dbReference>
<keyword evidence="2 10" id="KW-0813">Transport</keyword>
<dbReference type="InterPro" id="IPR039426">
    <property type="entry name" value="TonB-dep_rcpt-like"/>
</dbReference>
<keyword evidence="8" id="KW-0675">Receptor</keyword>
<feature type="domain" description="TonB-dependent receptor-like beta-barrel" evidence="12">
    <location>
        <begin position="165"/>
        <end position="548"/>
    </location>
</feature>
<dbReference type="PROSITE" id="PS52016">
    <property type="entry name" value="TONB_DEPENDENT_REC_3"/>
    <property type="match status" value="1"/>
</dbReference>
<evidence type="ECO:0000256" key="6">
    <source>
        <dbReference type="ARBA" id="ARBA00023077"/>
    </source>
</evidence>
<keyword evidence="6 11" id="KW-0798">TonB box</keyword>
<keyword evidence="15" id="KW-1185">Reference proteome</keyword>
<keyword evidence="9 10" id="KW-0998">Cell outer membrane</keyword>
<evidence type="ECO:0000256" key="11">
    <source>
        <dbReference type="RuleBase" id="RU003357"/>
    </source>
</evidence>
<feature type="domain" description="TonB-dependent receptor plug" evidence="13">
    <location>
        <begin position="13"/>
        <end position="118"/>
    </location>
</feature>
<comment type="similarity">
    <text evidence="10 11">Belongs to the TonB-dependent receptor family.</text>
</comment>
<reference evidence="14" key="2">
    <citation type="submission" date="2023-01" db="EMBL/GenBank/DDBJ databases">
        <title>Draft genome sequence of Portibacter lacus strain NBRC 108769.</title>
        <authorList>
            <person name="Sun Q."/>
            <person name="Mori K."/>
        </authorList>
    </citation>
    <scope>NUCLEOTIDE SEQUENCE</scope>
    <source>
        <strain evidence="14">NBRC 108769</strain>
    </source>
</reference>
<evidence type="ECO:0000259" key="12">
    <source>
        <dbReference type="Pfam" id="PF00593"/>
    </source>
</evidence>
<evidence type="ECO:0000256" key="9">
    <source>
        <dbReference type="ARBA" id="ARBA00023237"/>
    </source>
</evidence>
<name>A0AA37SR94_9BACT</name>
<evidence type="ECO:0000313" key="14">
    <source>
        <dbReference type="EMBL" id="GLR16325.1"/>
    </source>
</evidence>
<dbReference type="Gene3D" id="2.170.130.10">
    <property type="entry name" value="TonB-dependent receptor, plug domain"/>
    <property type="match status" value="1"/>
</dbReference>
<keyword evidence="4 10" id="KW-0812">Transmembrane</keyword>
<dbReference type="PANTHER" id="PTHR30069:SF29">
    <property type="entry name" value="HEMOGLOBIN AND HEMOGLOBIN-HAPTOGLOBIN-BINDING PROTEIN 1-RELATED"/>
    <property type="match status" value="1"/>
</dbReference>
<proteinExistence type="inferred from homology"/>
<keyword evidence="5" id="KW-0732">Signal</keyword>
<sequence length="575" mass="65280">MLYADRISLPFSEASRSLEIIRAEEIAKFPARDVAGILQYATGVDIRQRGPHGVQSDIGIRGGGFEQTLILINGLKMTDPQTGHHIMNLPISPENIERIEIIKGPAARIYGQNAFAGVVNIITKTPDELKGSVNVSAGQNQLLGLGVEMTLPGKKNNQYLSLNRNVSEGYRYNTDYDITNFMYQNQFALFGAETSLLAAYTEREFGANGFYSSPASRDQYEEIQTSIIGLQSKILSGSWIIKPKIYWRRNQDEYIFIRSNPSIYRNLHIGNNIGAELNTSYLSEFGITGIGVEIRREHLESSNLGENSRNLASAYLEQRLEYGDFTFTPGVSFQYYSDFGPKFFYGADASYNLSRNFMVYANAGTTYRVPSYTDRFYVDPVNEGNPDLKPETALTYEIGIKKLGRTGNIQVAAFKRIGSDMIDWTRDTIMSPKWTPINLNRVPVNGFEAIISSNLGYITGVPVLGYQRLTYTYIDAKVEDNDAFESRYLLENLKHQFAYLGSFNAKYFYVNVTYRYYDRVNLDDYQLLDLRIDKKFNKFKVFLDVNNVLDADYKETNLVPMPGRWAVIGANFRIY</sequence>
<evidence type="ECO:0000256" key="4">
    <source>
        <dbReference type="ARBA" id="ARBA00022692"/>
    </source>
</evidence>
<dbReference type="InterPro" id="IPR012910">
    <property type="entry name" value="Plug_dom"/>
</dbReference>
<dbReference type="GO" id="GO:0044718">
    <property type="term" value="P:siderophore transmembrane transport"/>
    <property type="evidence" value="ECO:0007669"/>
    <property type="project" value="TreeGrafter"/>
</dbReference>
<evidence type="ECO:0000256" key="1">
    <source>
        <dbReference type="ARBA" id="ARBA00004571"/>
    </source>
</evidence>
<organism evidence="14 15">
    <name type="scientific">Portibacter lacus</name>
    <dbReference type="NCBI Taxonomy" id="1099794"/>
    <lineage>
        <taxon>Bacteria</taxon>
        <taxon>Pseudomonadati</taxon>
        <taxon>Bacteroidota</taxon>
        <taxon>Saprospiria</taxon>
        <taxon>Saprospirales</taxon>
        <taxon>Haliscomenobacteraceae</taxon>
        <taxon>Portibacter</taxon>
    </lineage>
</organism>
<dbReference type="PANTHER" id="PTHR30069">
    <property type="entry name" value="TONB-DEPENDENT OUTER MEMBRANE RECEPTOR"/>
    <property type="match status" value="1"/>
</dbReference>
<evidence type="ECO:0000256" key="7">
    <source>
        <dbReference type="ARBA" id="ARBA00023136"/>
    </source>
</evidence>
<evidence type="ECO:0000256" key="5">
    <source>
        <dbReference type="ARBA" id="ARBA00022729"/>
    </source>
</evidence>
<dbReference type="GO" id="GO:0009279">
    <property type="term" value="C:cell outer membrane"/>
    <property type="evidence" value="ECO:0007669"/>
    <property type="project" value="UniProtKB-SubCell"/>
</dbReference>
<evidence type="ECO:0000256" key="3">
    <source>
        <dbReference type="ARBA" id="ARBA00022452"/>
    </source>
</evidence>
<evidence type="ECO:0000256" key="2">
    <source>
        <dbReference type="ARBA" id="ARBA00022448"/>
    </source>
</evidence>
<keyword evidence="7 10" id="KW-0472">Membrane</keyword>
<dbReference type="AlphaFoldDB" id="A0AA37SR94"/>
<dbReference type="EMBL" id="BSOH01000005">
    <property type="protein sequence ID" value="GLR16325.1"/>
    <property type="molecule type" value="Genomic_DNA"/>
</dbReference>
<dbReference type="CDD" id="cd01347">
    <property type="entry name" value="ligand_gated_channel"/>
    <property type="match status" value="1"/>
</dbReference>
<evidence type="ECO:0000256" key="8">
    <source>
        <dbReference type="ARBA" id="ARBA00023170"/>
    </source>
</evidence>
<evidence type="ECO:0000313" key="15">
    <source>
        <dbReference type="Proteomes" id="UP001156666"/>
    </source>
</evidence>
<dbReference type="Pfam" id="PF07715">
    <property type="entry name" value="Plug"/>
    <property type="match status" value="1"/>
</dbReference>
<dbReference type="InterPro" id="IPR036942">
    <property type="entry name" value="Beta-barrel_TonB_sf"/>
</dbReference>
<dbReference type="GO" id="GO:0015344">
    <property type="term" value="F:siderophore uptake transmembrane transporter activity"/>
    <property type="evidence" value="ECO:0007669"/>
    <property type="project" value="TreeGrafter"/>
</dbReference>
<protein>
    <submittedName>
        <fullName evidence="14">Vitamin B12 transporter BtuB</fullName>
    </submittedName>
</protein>
<keyword evidence="3 10" id="KW-1134">Transmembrane beta strand</keyword>
<dbReference type="Proteomes" id="UP001156666">
    <property type="component" value="Unassembled WGS sequence"/>
</dbReference>
<evidence type="ECO:0000256" key="10">
    <source>
        <dbReference type="PROSITE-ProRule" id="PRU01360"/>
    </source>
</evidence>
<dbReference type="Gene3D" id="2.40.170.20">
    <property type="entry name" value="TonB-dependent receptor, beta-barrel domain"/>
    <property type="match status" value="1"/>
</dbReference>
<comment type="caution">
    <text evidence="14">The sequence shown here is derived from an EMBL/GenBank/DDBJ whole genome shotgun (WGS) entry which is preliminary data.</text>
</comment>
<reference evidence="14" key="1">
    <citation type="journal article" date="2014" name="Int. J. Syst. Evol. Microbiol.">
        <title>Complete genome sequence of Corynebacterium casei LMG S-19264T (=DSM 44701T), isolated from a smear-ripened cheese.</title>
        <authorList>
            <consortium name="US DOE Joint Genome Institute (JGI-PGF)"/>
            <person name="Walter F."/>
            <person name="Albersmeier A."/>
            <person name="Kalinowski J."/>
            <person name="Ruckert C."/>
        </authorList>
    </citation>
    <scope>NUCLEOTIDE SEQUENCE</scope>
    <source>
        <strain evidence="14">NBRC 108769</strain>
    </source>
</reference>
<dbReference type="SUPFAM" id="SSF56935">
    <property type="entry name" value="Porins"/>
    <property type="match status" value="1"/>
</dbReference>
<dbReference type="InterPro" id="IPR037066">
    <property type="entry name" value="Plug_dom_sf"/>
</dbReference>
<gene>
    <name evidence="14" type="primary">btuB</name>
    <name evidence="14" type="ORF">GCM10007940_09400</name>
</gene>